<gene>
    <name evidence="14" type="ORF">IO89_01350</name>
</gene>
<comment type="caution">
    <text evidence="14">The sequence shown here is derived from an EMBL/GenBank/DDBJ whole genome shotgun (WGS) entry which is preliminary data.</text>
</comment>
<keyword evidence="9" id="KW-0067">ATP-binding</keyword>
<dbReference type="EC" id="2.7.13.3" evidence="3"/>
<dbReference type="Gene3D" id="3.30.565.10">
    <property type="entry name" value="Histidine kinase-like ATPase, C-terminal domain"/>
    <property type="match status" value="1"/>
</dbReference>
<evidence type="ECO:0000256" key="4">
    <source>
        <dbReference type="ARBA" id="ARBA00022553"/>
    </source>
</evidence>
<reference evidence="14 15" key="1">
    <citation type="submission" date="2014-07" db="EMBL/GenBank/DDBJ databases">
        <title>Epilithonimonas lactis LMG 22401 Genome.</title>
        <authorList>
            <person name="Pipes S.E."/>
            <person name="Stropko S.J."/>
        </authorList>
    </citation>
    <scope>NUCLEOTIDE SEQUENCE [LARGE SCALE GENOMIC DNA]</scope>
    <source>
        <strain evidence="14 15">LMG 24401</strain>
    </source>
</reference>
<dbReference type="CDD" id="cd00130">
    <property type="entry name" value="PAS"/>
    <property type="match status" value="1"/>
</dbReference>
<dbReference type="GO" id="GO:0005524">
    <property type="term" value="F:ATP binding"/>
    <property type="evidence" value="ECO:0007669"/>
    <property type="project" value="UniProtKB-KW"/>
</dbReference>
<dbReference type="PANTHER" id="PTHR42878:SF7">
    <property type="entry name" value="SENSOR HISTIDINE KINASE GLRK"/>
    <property type="match status" value="1"/>
</dbReference>
<keyword evidence="8" id="KW-0418">Kinase</keyword>
<dbReference type="InterPro" id="IPR050351">
    <property type="entry name" value="BphY/WalK/GraS-like"/>
</dbReference>
<evidence type="ECO:0000313" key="15">
    <source>
        <dbReference type="Proteomes" id="UP000028623"/>
    </source>
</evidence>
<dbReference type="SMART" id="SM00387">
    <property type="entry name" value="HATPase_c"/>
    <property type="match status" value="1"/>
</dbReference>
<dbReference type="PROSITE" id="PS50109">
    <property type="entry name" value="HIS_KIN"/>
    <property type="match status" value="1"/>
</dbReference>
<sequence>MINNQANSFPEDFDDFFESSLSGFIITDGEGKIIRINRRATNWLNSDPEKFLGKRFSDVLSIGGKIYFETHLWPLLRMQGYFDEVAVELVDSGSGKIPIYINGYERRDDNSKPTFMCFTLFRAADRRLYEQNLQIATQLAETNLNIEKQNAIIREQFIAVLGHDLRNPLSGIMSATQLLERLDLGDREKKMVNILKTSSKRMHEMIDNIMDLARGRLGGGITITPVPVDLEELLDQVSGELKVTWPEKIIESDFNIHNLVDCDPARMSQLVSNLLANAITHGAPDKPVHFKAEVRGDFWEISVTNQGLPIPKDALQNLFHPFHREDSHSSHNGLGLGLYIASEIAKAHDATLTATSDEQQTCFTFQKK</sequence>
<dbReference type="RefSeq" id="WP_034973028.1">
    <property type="nucleotide sequence ID" value="NZ_FOFI01000002.1"/>
</dbReference>
<dbReference type="Gene3D" id="3.30.450.20">
    <property type="entry name" value="PAS domain"/>
    <property type="match status" value="1"/>
</dbReference>
<evidence type="ECO:0000256" key="10">
    <source>
        <dbReference type="ARBA" id="ARBA00022989"/>
    </source>
</evidence>
<keyword evidence="6" id="KW-0812">Transmembrane</keyword>
<protein>
    <recommendedName>
        <fullName evidence="3">histidine kinase</fullName>
        <ecNumber evidence="3">2.7.13.3</ecNumber>
    </recommendedName>
</protein>
<keyword evidence="4" id="KW-0597">Phosphoprotein</keyword>
<dbReference type="InterPro" id="IPR035965">
    <property type="entry name" value="PAS-like_dom_sf"/>
</dbReference>
<evidence type="ECO:0000256" key="7">
    <source>
        <dbReference type="ARBA" id="ARBA00022741"/>
    </source>
</evidence>
<keyword evidence="10" id="KW-1133">Transmembrane helix</keyword>
<dbReference type="Pfam" id="PF13426">
    <property type="entry name" value="PAS_9"/>
    <property type="match status" value="1"/>
</dbReference>
<dbReference type="GO" id="GO:0000156">
    <property type="term" value="F:phosphorelay response regulator activity"/>
    <property type="evidence" value="ECO:0007669"/>
    <property type="project" value="TreeGrafter"/>
</dbReference>
<evidence type="ECO:0000256" key="9">
    <source>
        <dbReference type="ARBA" id="ARBA00022840"/>
    </source>
</evidence>
<evidence type="ECO:0000256" key="3">
    <source>
        <dbReference type="ARBA" id="ARBA00012438"/>
    </source>
</evidence>
<dbReference type="GO" id="GO:0030295">
    <property type="term" value="F:protein kinase activator activity"/>
    <property type="evidence" value="ECO:0007669"/>
    <property type="project" value="TreeGrafter"/>
</dbReference>
<dbReference type="SUPFAM" id="SSF55785">
    <property type="entry name" value="PYP-like sensor domain (PAS domain)"/>
    <property type="match status" value="1"/>
</dbReference>
<feature type="domain" description="Histidine kinase" evidence="13">
    <location>
        <begin position="160"/>
        <end position="368"/>
    </location>
</feature>
<dbReference type="EMBL" id="JPLY01000001">
    <property type="protein sequence ID" value="KFC23263.1"/>
    <property type="molecule type" value="Genomic_DNA"/>
</dbReference>
<comment type="subcellular location">
    <subcellularLocation>
        <location evidence="2">Membrane</location>
        <topology evidence="2">Multi-pass membrane protein</topology>
    </subcellularLocation>
</comment>
<dbReference type="InterPro" id="IPR003661">
    <property type="entry name" value="HisK_dim/P_dom"/>
</dbReference>
<dbReference type="Pfam" id="PF00512">
    <property type="entry name" value="HisKA"/>
    <property type="match status" value="1"/>
</dbReference>
<evidence type="ECO:0000256" key="2">
    <source>
        <dbReference type="ARBA" id="ARBA00004141"/>
    </source>
</evidence>
<dbReference type="PRINTS" id="PR00344">
    <property type="entry name" value="BCTRLSENSOR"/>
</dbReference>
<keyword evidence="12" id="KW-0472">Membrane</keyword>
<evidence type="ECO:0000256" key="8">
    <source>
        <dbReference type="ARBA" id="ARBA00022777"/>
    </source>
</evidence>
<name>A0A085BLB8_9FLAO</name>
<dbReference type="AlphaFoldDB" id="A0A085BLB8"/>
<dbReference type="PANTHER" id="PTHR42878">
    <property type="entry name" value="TWO-COMPONENT HISTIDINE KINASE"/>
    <property type="match status" value="1"/>
</dbReference>
<dbReference type="GO" id="GO:0007234">
    <property type="term" value="P:osmosensory signaling via phosphorelay pathway"/>
    <property type="evidence" value="ECO:0007669"/>
    <property type="project" value="TreeGrafter"/>
</dbReference>
<evidence type="ECO:0000256" key="12">
    <source>
        <dbReference type="ARBA" id="ARBA00023136"/>
    </source>
</evidence>
<evidence type="ECO:0000259" key="13">
    <source>
        <dbReference type="PROSITE" id="PS50109"/>
    </source>
</evidence>
<dbReference type="SMART" id="SM00388">
    <property type="entry name" value="HisKA"/>
    <property type="match status" value="1"/>
</dbReference>
<dbReference type="Gene3D" id="1.10.287.130">
    <property type="match status" value="1"/>
</dbReference>
<dbReference type="InterPro" id="IPR036890">
    <property type="entry name" value="HATPase_C_sf"/>
</dbReference>
<dbReference type="eggNOG" id="COG2205">
    <property type="taxonomic scope" value="Bacteria"/>
</dbReference>
<evidence type="ECO:0000313" key="14">
    <source>
        <dbReference type="EMBL" id="KFC23263.1"/>
    </source>
</evidence>
<dbReference type="GO" id="GO:0000155">
    <property type="term" value="F:phosphorelay sensor kinase activity"/>
    <property type="evidence" value="ECO:0007669"/>
    <property type="project" value="InterPro"/>
</dbReference>
<evidence type="ECO:0000256" key="11">
    <source>
        <dbReference type="ARBA" id="ARBA00023012"/>
    </source>
</evidence>
<keyword evidence="7" id="KW-0547">Nucleotide-binding</keyword>
<dbReference type="Pfam" id="PF02518">
    <property type="entry name" value="HATPase_c"/>
    <property type="match status" value="1"/>
</dbReference>
<organism evidence="14 15">
    <name type="scientific">Epilithonimonas lactis</name>
    <dbReference type="NCBI Taxonomy" id="421072"/>
    <lineage>
        <taxon>Bacteria</taxon>
        <taxon>Pseudomonadati</taxon>
        <taxon>Bacteroidota</taxon>
        <taxon>Flavobacteriia</taxon>
        <taxon>Flavobacteriales</taxon>
        <taxon>Weeksellaceae</taxon>
        <taxon>Chryseobacterium group</taxon>
        <taxon>Epilithonimonas</taxon>
    </lineage>
</organism>
<dbReference type="InterPro" id="IPR036097">
    <property type="entry name" value="HisK_dim/P_sf"/>
</dbReference>
<keyword evidence="5" id="KW-0808">Transferase</keyword>
<dbReference type="CDD" id="cd00082">
    <property type="entry name" value="HisKA"/>
    <property type="match status" value="1"/>
</dbReference>
<proteinExistence type="predicted"/>
<dbReference type="InterPro" id="IPR003594">
    <property type="entry name" value="HATPase_dom"/>
</dbReference>
<keyword evidence="11" id="KW-0902">Two-component regulatory system</keyword>
<dbReference type="SUPFAM" id="SSF55874">
    <property type="entry name" value="ATPase domain of HSP90 chaperone/DNA topoisomerase II/histidine kinase"/>
    <property type="match status" value="1"/>
</dbReference>
<dbReference type="InterPro" id="IPR004358">
    <property type="entry name" value="Sig_transdc_His_kin-like_C"/>
</dbReference>
<evidence type="ECO:0000256" key="1">
    <source>
        <dbReference type="ARBA" id="ARBA00000085"/>
    </source>
</evidence>
<dbReference type="STRING" id="421072.SAMN04488097_1229"/>
<evidence type="ECO:0000256" key="6">
    <source>
        <dbReference type="ARBA" id="ARBA00022692"/>
    </source>
</evidence>
<dbReference type="OrthoDB" id="9124519at2"/>
<comment type="catalytic activity">
    <reaction evidence="1">
        <text>ATP + protein L-histidine = ADP + protein N-phospho-L-histidine.</text>
        <dbReference type="EC" id="2.7.13.3"/>
    </reaction>
</comment>
<dbReference type="GO" id="GO:0016020">
    <property type="term" value="C:membrane"/>
    <property type="evidence" value="ECO:0007669"/>
    <property type="project" value="UniProtKB-SubCell"/>
</dbReference>
<dbReference type="Proteomes" id="UP000028623">
    <property type="component" value="Unassembled WGS sequence"/>
</dbReference>
<dbReference type="SUPFAM" id="SSF47384">
    <property type="entry name" value="Homodimeric domain of signal transducing histidine kinase"/>
    <property type="match status" value="1"/>
</dbReference>
<dbReference type="InterPro" id="IPR000014">
    <property type="entry name" value="PAS"/>
</dbReference>
<accession>A0A085BLB8</accession>
<keyword evidence="15" id="KW-1185">Reference proteome</keyword>
<dbReference type="InterPro" id="IPR005467">
    <property type="entry name" value="His_kinase_dom"/>
</dbReference>
<dbReference type="SMART" id="SM00091">
    <property type="entry name" value="PAS"/>
    <property type="match status" value="1"/>
</dbReference>
<evidence type="ECO:0000256" key="5">
    <source>
        <dbReference type="ARBA" id="ARBA00022679"/>
    </source>
</evidence>